<protein>
    <submittedName>
        <fullName evidence="2">Uncharacterized protein</fullName>
    </submittedName>
</protein>
<sequence length="71" mass="8301">MNNRASDTRKESGAEFSGHPKGDAKRLSCQDTFTYIVLCVYRKKDRFINLSQILHFFRVPTSSMKYNPNKR</sequence>
<evidence type="ECO:0000313" key="2">
    <source>
        <dbReference type="EMBL" id="KAK9731160.1"/>
    </source>
</evidence>
<dbReference type="AlphaFoldDB" id="A0AAW1LAL9"/>
<evidence type="ECO:0000256" key="1">
    <source>
        <dbReference type="SAM" id="MobiDB-lite"/>
    </source>
</evidence>
<reference evidence="2 3" key="1">
    <citation type="journal article" date="2024" name="BMC Genomics">
        <title>De novo assembly and annotation of Popillia japonica's genome with initial clues to its potential as an invasive pest.</title>
        <authorList>
            <person name="Cucini C."/>
            <person name="Boschi S."/>
            <person name="Funari R."/>
            <person name="Cardaioli E."/>
            <person name="Iannotti N."/>
            <person name="Marturano G."/>
            <person name="Paoli F."/>
            <person name="Bruttini M."/>
            <person name="Carapelli A."/>
            <person name="Frati F."/>
            <person name="Nardi F."/>
        </authorList>
    </citation>
    <scope>NUCLEOTIDE SEQUENCE [LARGE SCALE GENOMIC DNA]</scope>
    <source>
        <strain evidence="2">DMR45628</strain>
    </source>
</reference>
<keyword evidence="3" id="KW-1185">Reference proteome</keyword>
<feature type="region of interest" description="Disordered" evidence="1">
    <location>
        <begin position="1"/>
        <end position="26"/>
    </location>
</feature>
<dbReference type="EMBL" id="JASPKY010000137">
    <property type="protein sequence ID" value="KAK9731160.1"/>
    <property type="molecule type" value="Genomic_DNA"/>
</dbReference>
<dbReference type="Proteomes" id="UP001458880">
    <property type="component" value="Unassembled WGS sequence"/>
</dbReference>
<accession>A0AAW1LAL9</accession>
<gene>
    <name evidence="2" type="ORF">QE152_g13920</name>
</gene>
<name>A0AAW1LAL9_POPJA</name>
<evidence type="ECO:0000313" key="3">
    <source>
        <dbReference type="Proteomes" id="UP001458880"/>
    </source>
</evidence>
<organism evidence="2 3">
    <name type="scientific">Popillia japonica</name>
    <name type="common">Japanese beetle</name>
    <dbReference type="NCBI Taxonomy" id="7064"/>
    <lineage>
        <taxon>Eukaryota</taxon>
        <taxon>Metazoa</taxon>
        <taxon>Ecdysozoa</taxon>
        <taxon>Arthropoda</taxon>
        <taxon>Hexapoda</taxon>
        <taxon>Insecta</taxon>
        <taxon>Pterygota</taxon>
        <taxon>Neoptera</taxon>
        <taxon>Endopterygota</taxon>
        <taxon>Coleoptera</taxon>
        <taxon>Polyphaga</taxon>
        <taxon>Scarabaeiformia</taxon>
        <taxon>Scarabaeidae</taxon>
        <taxon>Rutelinae</taxon>
        <taxon>Popillia</taxon>
    </lineage>
</organism>
<proteinExistence type="predicted"/>
<comment type="caution">
    <text evidence="2">The sequence shown here is derived from an EMBL/GenBank/DDBJ whole genome shotgun (WGS) entry which is preliminary data.</text>
</comment>